<proteinExistence type="predicted"/>
<evidence type="ECO:0000256" key="1">
    <source>
        <dbReference type="ARBA" id="ARBA00004496"/>
    </source>
</evidence>
<sequence length="68" mass="7589">MPRGRLLAGRDRAVHDVDARLTGESAPPQLEAIPITKYTSDPRLVLEIQIVVNKNYICYGLKLERLGS</sequence>
<dbReference type="EMBL" id="JANAVB010035019">
    <property type="protein sequence ID" value="KAJ6805990.1"/>
    <property type="molecule type" value="Genomic_DNA"/>
</dbReference>
<gene>
    <name evidence="5" type="ORF">M6B38_177455</name>
</gene>
<evidence type="ECO:0000256" key="2">
    <source>
        <dbReference type="ARBA" id="ARBA00022490"/>
    </source>
</evidence>
<reference evidence="5" key="1">
    <citation type="journal article" date="2023" name="GigaByte">
        <title>Genome assembly of the bearded iris, Iris pallida Lam.</title>
        <authorList>
            <person name="Bruccoleri R.E."/>
            <person name="Oakeley E.J."/>
            <person name="Faust A.M.E."/>
            <person name="Altorfer M."/>
            <person name="Dessus-Babus S."/>
            <person name="Burckhardt D."/>
            <person name="Oertli M."/>
            <person name="Naumann U."/>
            <person name="Petersen F."/>
            <person name="Wong J."/>
        </authorList>
    </citation>
    <scope>NUCLEOTIDE SEQUENCE</scope>
    <source>
        <strain evidence="5">GSM-AAB239-AS_SAM_17_03QT</strain>
    </source>
</reference>
<keyword evidence="2" id="KW-0963">Cytoplasm</keyword>
<dbReference type="GO" id="GO:0000932">
    <property type="term" value="C:P-body"/>
    <property type="evidence" value="ECO:0007669"/>
    <property type="project" value="TreeGrafter"/>
</dbReference>
<evidence type="ECO:0000313" key="5">
    <source>
        <dbReference type="EMBL" id="KAJ6805990.1"/>
    </source>
</evidence>
<name>A0AAX6EPK3_IRIPA</name>
<protein>
    <submittedName>
        <fullName evidence="5">Enhancer of mRNA-decapping protein 4-like</fullName>
    </submittedName>
</protein>
<evidence type="ECO:0000256" key="3">
    <source>
        <dbReference type="ARBA" id="ARBA00022574"/>
    </source>
</evidence>
<comment type="caution">
    <text evidence="5">The sequence shown here is derived from an EMBL/GenBank/DDBJ whole genome shotgun (WGS) entry which is preliminary data.</text>
</comment>
<evidence type="ECO:0000313" key="6">
    <source>
        <dbReference type="Proteomes" id="UP001140949"/>
    </source>
</evidence>
<dbReference type="PANTHER" id="PTHR15598:SF5">
    <property type="entry name" value="ENHANCER OF MRNA-DECAPPING PROTEIN 4"/>
    <property type="match status" value="1"/>
</dbReference>
<organism evidence="5 6">
    <name type="scientific">Iris pallida</name>
    <name type="common">Sweet iris</name>
    <dbReference type="NCBI Taxonomy" id="29817"/>
    <lineage>
        <taxon>Eukaryota</taxon>
        <taxon>Viridiplantae</taxon>
        <taxon>Streptophyta</taxon>
        <taxon>Embryophyta</taxon>
        <taxon>Tracheophyta</taxon>
        <taxon>Spermatophyta</taxon>
        <taxon>Magnoliopsida</taxon>
        <taxon>Liliopsida</taxon>
        <taxon>Asparagales</taxon>
        <taxon>Iridaceae</taxon>
        <taxon>Iridoideae</taxon>
        <taxon>Irideae</taxon>
        <taxon>Iris</taxon>
    </lineage>
</organism>
<evidence type="ECO:0000256" key="4">
    <source>
        <dbReference type="ARBA" id="ARBA00022737"/>
    </source>
</evidence>
<keyword evidence="4" id="KW-0677">Repeat</keyword>
<comment type="subcellular location">
    <subcellularLocation>
        <location evidence="1">Cytoplasm</location>
    </subcellularLocation>
</comment>
<dbReference type="Proteomes" id="UP001140949">
    <property type="component" value="Unassembled WGS sequence"/>
</dbReference>
<keyword evidence="3" id="KW-0853">WD repeat</keyword>
<keyword evidence="6" id="KW-1185">Reference proteome</keyword>
<dbReference type="GO" id="GO:0031087">
    <property type="term" value="P:deadenylation-independent decapping of nuclear-transcribed mRNA"/>
    <property type="evidence" value="ECO:0007669"/>
    <property type="project" value="InterPro"/>
</dbReference>
<dbReference type="InterPro" id="IPR045152">
    <property type="entry name" value="EDC4-like"/>
</dbReference>
<dbReference type="PANTHER" id="PTHR15598">
    <property type="entry name" value="ENHANCER OF MRNA-DECAPPING PROTEIN 4"/>
    <property type="match status" value="1"/>
</dbReference>
<accession>A0AAX6EPK3</accession>
<dbReference type="AlphaFoldDB" id="A0AAX6EPK3"/>
<reference evidence="5" key="2">
    <citation type="submission" date="2023-04" db="EMBL/GenBank/DDBJ databases">
        <authorList>
            <person name="Bruccoleri R.E."/>
            <person name="Oakeley E.J."/>
            <person name="Faust A.-M."/>
            <person name="Dessus-Babus S."/>
            <person name="Altorfer M."/>
            <person name="Burckhardt D."/>
            <person name="Oertli M."/>
            <person name="Naumann U."/>
            <person name="Petersen F."/>
            <person name="Wong J."/>
        </authorList>
    </citation>
    <scope>NUCLEOTIDE SEQUENCE</scope>
    <source>
        <strain evidence="5">GSM-AAB239-AS_SAM_17_03QT</strain>
        <tissue evidence="5">Leaf</tissue>
    </source>
</reference>